<dbReference type="OrthoDB" id="280692at2"/>
<gene>
    <name evidence="1" type="ORF">DFR39_103168</name>
</gene>
<dbReference type="RefSeq" id="WP_133603153.1">
    <property type="nucleotide sequence ID" value="NZ_JAUFPJ010000010.1"/>
</dbReference>
<organism evidence="1 2">
    <name type="scientific">Roseateles asaccharophilus</name>
    <dbReference type="NCBI Taxonomy" id="582607"/>
    <lineage>
        <taxon>Bacteria</taxon>
        <taxon>Pseudomonadati</taxon>
        <taxon>Pseudomonadota</taxon>
        <taxon>Betaproteobacteria</taxon>
        <taxon>Burkholderiales</taxon>
        <taxon>Sphaerotilaceae</taxon>
        <taxon>Roseateles</taxon>
    </lineage>
</organism>
<name>A0A4V3CJX6_9BURK</name>
<dbReference type="SMART" id="SM00855">
    <property type="entry name" value="PGAM"/>
    <property type="match status" value="1"/>
</dbReference>
<dbReference type="Proteomes" id="UP000295357">
    <property type="component" value="Unassembled WGS sequence"/>
</dbReference>
<reference evidence="1 2" key="1">
    <citation type="submission" date="2019-03" db="EMBL/GenBank/DDBJ databases">
        <title>Genomic Encyclopedia of Type Strains, Phase IV (KMG-IV): sequencing the most valuable type-strain genomes for metagenomic binning, comparative biology and taxonomic classification.</title>
        <authorList>
            <person name="Goeker M."/>
        </authorList>
    </citation>
    <scope>NUCLEOTIDE SEQUENCE [LARGE SCALE GENOMIC DNA]</scope>
    <source>
        <strain evidence="1 2">DSM 25082</strain>
    </source>
</reference>
<evidence type="ECO:0000313" key="1">
    <source>
        <dbReference type="EMBL" id="TDP11243.1"/>
    </source>
</evidence>
<evidence type="ECO:0000313" key="2">
    <source>
        <dbReference type="Proteomes" id="UP000295357"/>
    </source>
</evidence>
<dbReference type="InterPro" id="IPR029033">
    <property type="entry name" value="His_PPase_superfam"/>
</dbReference>
<sequence>MGMLHLVRHGQASFGAADYDQLSPLGHQQCQRLGAFWRARGQRFDAVFSGTLKRHAQSLAALAEGWGGALPAVSLRPGLDEYDSAALIRAIHPEPLAAPRDAEGVKHHFRLLRQGLQAWMRGETAPQGMPSHAQFLAGVAGVLDEVRALGGGEVLVLSSGGPISCALAQVLQAPAESAIELNLRLRNSALSELVFNAQRLSLHSFNGLPHLQDEPALQSYA</sequence>
<proteinExistence type="predicted"/>
<dbReference type="CDD" id="cd07067">
    <property type="entry name" value="HP_PGM_like"/>
    <property type="match status" value="1"/>
</dbReference>
<comment type="caution">
    <text evidence="1">The sequence shown here is derived from an EMBL/GenBank/DDBJ whole genome shotgun (WGS) entry which is preliminary data.</text>
</comment>
<dbReference type="EMBL" id="SNXE01000003">
    <property type="protein sequence ID" value="TDP11243.1"/>
    <property type="molecule type" value="Genomic_DNA"/>
</dbReference>
<dbReference type="AlphaFoldDB" id="A0A4V3CJX6"/>
<accession>A0A4V3CJX6</accession>
<dbReference type="InterPro" id="IPR013078">
    <property type="entry name" value="His_Pase_superF_clade-1"/>
</dbReference>
<dbReference type="Gene3D" id="3.40.50.1240">
    <property type="entry name" value="Phosphoglycerate mutase-like"/>
    <property type="match status" value="1"/>
</dbReference>
<dbReference type="Pfam" id="PF00300">
    <property type="entry name" value="His_Phos_1"/>
    <property type="match status" value="1"/>
</dbReference>
<protein>
    <submittedName>
        <fullName evidence="1">Broad specificity phosphatase PhoE</fullName>
    </submittedName>
</protein>
<keyword evidence="2" id="KW-1185">Reference proteome</keyword>
<dbReference type="SUPFAM" id="SSF53254">
    <property type="entry name" value="Phosphoglycerate mutase-like"/>
    <property type="match status" value="1"/>
</dbReference>